<evidence type="ECO:0000256" key="5">
    <source>
        <dbReference type="ARBA" id="ARBA00022723"/>
    </source>
</evidence>
<keyword evidence="8" id="KW-0460">Magnesium</keyword>
<evidence type="ECO:0000256" key="6">
    <source>
        <dbReference type="ARBA" id="ARBA00022741"/>
    </source>
</evidence>
<protein>
    <recommendedName>
        <fullName evidence="3">adenylate cyclase</fullName>
        <ecNumber evidence="3">4.6.1.1</ecNumber>
    </recommendedName>
</protein>
<dbReference type="EC" id="4.6.1.1" evidence="3"/>
<dbReference type="GO" id="GO:0035556">
    <property type="term" value="P:intracellular signal transduction"/>
    <property type="evidence" value="ECO:0007669"/>
    <property type="project" value="InterPro"/>
</dbReference>
<dbReference type="PROSITE" id="PS50125">
    <property type="entry name" value="GUANYLATE_CYCLASE_2"/>
    <property type="match status" value="1"/>
</dbReference>
<dbReference type="GO" id="GO:0005886">
    <property type="term" value="C:plasma membrane"/>
    <property type="evidence" value="ECO:0007669"/>
    <property type="project" value="TreeGrafter"/>
</dbReference>
<keyword evidence="5" id="KW-0479">Metal-binding</keyword>
<sequence>MPEIDRIKPWLGRALLYGAQPFGWRTFLDRRACIESKYKVDYEKQQEVRECGGFRFGSRYGSFVTFLCSSVTFTFNISVTGDYCEEHLLLSILPRHIVEDVKEDIRRIIQHVNDPLKKKPFSDMYVKEHSNVSILFADVVNYSQLTVSLPVNKLVETLNELFGRFDDASETRNVLRIKFLGDCYNCVSGIPDSNPSHASSCVKLGLDMISIIRKGRKLERRYQEPRKLGWRFQGLRKLGKGSGEKVGDEVSGAQKVGRRFQGLRKLGRGSGAQKVVEEDRKLNDRLNMRIGVHSGKVFSGLLGVHVTKKTLEFLGSEYRFRSGNGARRSSFLKKNNIETFFIVSKDGAVDGHTVRGGDGMALNNEEITPYNRRTSNGIPRRITSSGKPQNLRNGVDISIGGASRRRMVFMDDNLQSYQQTLRMADEQMKDAISNMQVGVYDRWRFREKFINPLCLTFEDLRWELPFIKQPDPLFKFYVGCALAIVFGMMAIQGISMPRYNFSNTLAQSTFMLTSRTWSETGCLKAANSAYSGSTARHMCTPDLIPLQRPLDALGGVRGGHLPPAVPPSPHLVALHLEQVAGPSSRAGGDQRPSEQDRHVPVQVVSEGGLEFSHEDLPIPRHVLHSHRLRHAGAGNIPVLHAKTGNIPVVHDRAGNIPVVQAGTGNIPVVHDRAGNIPVVQAGTGNIPVLHAGAGNIPLECDIDVEQGKKNLNKTMTTLSLAMEEQVLMSQCLPPWVRRLFITTWE</sequence>
<dbReference type="GO" id="GO:0007189">
    <property type="term" value="P:adenylate cyclase-activating G protein-coupled receptor signaling pathway"/>
    <property type="evidence" value="ECO:0007669"/>
    <property type="project" value="TreeGrafter"/>
</dbReference>
<dbReference type="InterPro" id="IPR001054">
    <property type="entry name" value="A/G_cyclase"/>
</dbReference>
<accession>A0A7R9EBK8</accession>
<dbReference type="GO" id="GO:0004016">
    <property type="term" value="F:adenylate cyclase activity"/>
    <property type="evidence" value="ECO:0007669"/>
    <property type="project" value="UniProtKB-EC"/>
</dbReference>
<evidence type="ECO:0000256" key="10">
    <source>
        <dbReference type="ARBA" id="ARBA00023136"/>
    </source>
</evidence>
<dbReference type="CDD" id="cd07302">
    <property type="entry name" value="CHD"/>
    <property type="match status" value="1"/>
</dbReference>
<comment type="subcellular location">
    <subcellularLocation>
        <location evidence="2">Membrane</location>
        <topology evidence="2">Multi-pass membrane protein</topology>
    </subcellularLocation>
</comment>
<dbReference type="GO" id="GO:0005524">
    <property type="term" value="F:ATP binding"/>
    <property type="evidence" value="ECO:0007669"/>
    <property type="project" value="UniProtKB-KW"/>
</dbReference>
<evidence type="ECO:0000256" key="4">
    <source>
        <dbReference type="ARBA" id="ARBA00022692"/>
    </source>
</evidence>
<keyword evidence="9" id="KW-1133">Transmembrane helix</keyword>
<dbReference type="GO" id="GO:0009190">
    <property type="term" value="P:cyclic nucleotide biosynthetic process"/>
    <property type="evidence" value="ECO:0007669"/>
    <property type="project" value="InterPro"/>
</dbReference>
<keyword evidence="6" id="KW-0547">Nucleotide-binding</keyword>
<evidence type="ECO:0000256" key="3">
    <source>
        <dbReference type="ARBA" id="ARBA00012201"/>
    </source>
</evidence>
<keyword evidence="4" id="KW-0812">Transmembrane</keyword>
<evidence type="ECO:0000256" key="8">
    <source>
        <dbReference type="ARBA" id="ARBA00022842"/>
    </source>
</evidence>
<comment type="catalytic activity">
    <reaction evidence="1">
        <text>ATP = 3',5'-cyclic AMP + diphosphate</text>
        <dbReference type="Rhea" id="RHEA:15389"/>
        <dbReference type="ChEBI" id="CHEBI:30616"/>
        <dbReference type="ChEBI" id="CHEBI:33019"/>
        <dbReference type="ChEBI" id="CHEBI:58165"/>
        <dbReference type="EC" id="4.6.1.1"/>
    </reaction>
</comment>
<proteinExistence type="predicted"/>
<keyword evidence="10" id="KW-0472">Membrane</keyword>
<evidence type="ECO:0000256" key="11">
    <source>
        <dbReference type="ARBA" id="ARBA00023239"/>
    </source>
</evidence>
<dbReference type="PANTHER" id="PTHR45627">
    <property type="entry name" value="ADENYLATE CYCLASE TYPE 1"/>
    <property type="match status" value="1"/>
</dbReference>
<keyword evidence="11" id="KW-0456">Lyase</keyword>
<evidence type="ECO:0000256" key="2">
    <source>
        <dbReference type="ARBA" id="ARBA00004141"/>
    </source>
</evidence>
<dbReference type="GO" id="GO:0046872">
    <property type="term" value="F:metal ion binding"/>
    <property type="evidence" value="ECO:0007669"/>
    <property type="project" value="UniProtKB-KW"/>
</dbReference>
<evidence type="ECO:0000313" key="13">
    <source>
        <dbReference type="EMBL" id="CAD7431029.1"/>
    </source>
</evidence>
<evidence type="ECO:0000256" key="1">
    <source>
        <dbReference type="ARBA" id="ARBA00001593"/>
    </source>
</evidence>
<evidence type="ECO:0000256" key="9">
    <source>
        <dbReference type="ARBA" id="ARBA00022989"/>
    </source>
</evidence>
<dbReference type="InterPro" id="IPR029787">
    <property type="entry name" value="Nucleotide_cyclase"/>
</dbReference>
<dbReference type="SUPFAM" id="SSF55073">
    <property type="entry name" value="Nucleotide cyclase"/>
    <property type="match status" value="1"/>
</dbReference>
<dbReference type="SMART" id="SM00044">
    <property type="entry name" value="CYCc"/>
    <property type="match status" value="1"/>
</dbReference>
<evidence type="ECO:0000259" key="12">
    <source>
        <dbReference type="PROSITE" id="PS50125"/>
    </source>
</evidence>
<dbReference type="AlphaFoldDB" id="A0A7R9EBK8"/>
<feature type="domain" description="Guanylate cyclase" evidence="12">
    <location>
        <begin position="133"/>
        <end position="316"/>
    </location>
</feature>
<organism evidence="13">
    <name type="scientific">Timema monikensis</name>
    <dbReference type="NCBI Taxonomy" id="170555"/>
    <lineage>
        <taxon>Eukaryota</taxon>
        <taxon>Metazoa</taxon>
        <taxon>Ecdysozoa</taxon>
        <taxon>Arthropoda</taxon>
        <taxon>Hexapoda</taxon>
        <taxon>Insecta</taxon>
        <taxon>Pterygota</taxon>
        <taxon>Neoptera</taxon>
        <taxon>Polyneoptera</taxon>
        <taxon>Phasmatodea</taxon>
        <taxon>Timematodea</taxon>
        <taxon>Timematoidea</taxon>
        <taxon>Timematidae</taxon>
        <taxon>Timema</taxon>
    </lineage>
</organism>
<keyword evidence="7" id="KW-0067">ATP-binding</keyword>
<dbReference type="Gene3D" id="3.30.70.1230">
    <property type="entry name" value="Nucleotide cyclase"/>
    <property type="match status" value="1"/>
</dbReference>
<evidence type="ECO:0000256" key="7">
    <source>
        <dbReference type="ARBA" id="ARBA00022840"/>
    </source>
</evidence>
<dbReference type="PANTHER" id="PTHR45627:SF23">
    <property type="entry name" value="AT30656P-RELATED"/>
    <property type="match status" value="1"/>
</dbReference>
<gene>
    <name evidence="13" type="ORF">TMSB3V08_LOCUS7774</name>
</gene>
<name>A0A7R9EBK8_9NEOP</name>
<dbReference type="EMBL" id="OB794765">
    <property type="protein sequence ID" value="CAD7431029.1"/>
    <property type="molecule type" value="Genomic_DNA"/>
</dbReference>
<dbReference type="Pfam" id="PF00211">
    <property type="entry name" value="Guanylate_cyc"/>
    <property type="match status" value="1"/>
</dbReference>
<reference evidence="13" key="1">
    <citation type="submission" date="2020-11" db="EMBL/GenBank/DDBJ databases">
        <authorList>
            <person name="Tran Van P."/>
        </authorList>
    </citation>
    <scope>NUCLEOTIDE SEQUENCE</scope>
</reference>